<feature type="compositionally biased region" description="Low complexity" evidence="1">
    <location>
        <begin position="359"/>
        <end position="377"/>
    </location>
</feature>
<sequence>MATGDEEPAEDLAPVRLEALTISTSGNEPLPPATAQDAPRVRLRTPGLTTACVVHAVLRVEEERLLVHRVLQFYGLETSTIEEGAQQGKIMGRRTSRTGLPLMKLADAVRVTPRTRSGGSDASRVLRKKTSMGSRGSADSDPGRGPAASSSKESLDSSSAALEGAEAARASRTEGSKWDSGNFEGAGPGSVKGKAQSGKGPLGLETRPQLERQQEFQRAKARAFPTEGPSLERRASGHHSSTSGSPGVAGSGGPLSRSLAREIAGPAQQRKGPGPQDSGAGSSWKKGLLRGWEEALPGPDFQREALQQFGPGPGEQGMAHPSVQRTFSSEFPYLGAGGQPPPPPGAGRGPRVAPLSDPGSPSASASARSSRGQQPQAQVMVPMQLPLPPEQQQSGRFLPVGNVAPLPGYGHPMQIPPGYAFVPSQPQMPGMPIYGQGHLVPIGNMAMQPPYGYMAAAPQPGQGMEGTPMPMLHISHARPTMPMYADYHSAGSYQGPQGYGMPLHAVMQGPQQPQLQQAQYAQLQQPMLQQPGLQSYQPQFATARASGLPSQASLDSHKSHQSSQHQSDPEQ</sequence>
<keyword evidence="3" id="KW-1185">Reference proteome</keyword>
<dbReference type="InterPro" id="IPR051937">
    <property type="entry name" value="R3H_domain_containing"/>
</dbReference>
<comment type="caution">
    <text evidence="2">The sequence shown here is derived from an EMBL/GenBank/DDBJ whole genome shotgun (WGS) entry which is preliminary data.</text>
</comment>
<proteinExistence type="predicted"/>
<organism evidence="2 3">
    <name type="scientific">Coccomyxa subellipsoidea (strain C-169)</name>
    <name type="common">Green microalga</name>
    <dbReference type="NCBI Taxonomy" id="574566"/>
    <lineage>
        <taxon>Eukaryota</taxon>
        <taxon>Viridiplantae</taxon>
        <taxon>Chlorophyta</taxon>
        <taxon>core chlorophytes</taxon>
        <taxon>Trebouxiophyceae</taxon>
        <taxon>Trebouxiophyceae incertae sedis</taxon>
        <taxon>Coccomyxaceae</taxon>
        <taxon>Coccomyxa</taxon>
        <taxon>Coccomyxa subellipsoidea</taxon>
    </lineage>
</organism>
<feature type="region of interest" description="Disordered" evidence="1">
    <location>
        <begin position="529"/>
        <end position="571"/>
    </location>
</feature>
<dbReference type="EMBL" id="AGSI01000003">
    <property type="protein sequence ID" value="EIE26058.1"/>
    <property type="molecule type" value="Genomic_DNA"/>
</dbReference>
<feature type="compositionally biased region" description="Low complexity" evidence="1">
    <location>
        <begin position="147"/>
        <end position="168"/>
    </location>
</feature>
<dbReference type="RefSeq" id="XP_005650602.1">
    <property type="nucleotide sequence ID" value="XM_005650545.1"/>
</dbReference>
<dbReference type="OrthoDB" id="515788at2759"/>
<name>I0Z5Y9_COCSC</name>
<evidence type="ECO:0000313" key="2">
    <source>
        <dbReference type="EMBL" id="EIE26058.1"/>
    </source>
</evidence>
<feature type="compositionally biased region" description="Low complexity" evidence="1">
    <location>
        <begin position="561"/>
        <end position="571"/>
    </location>
</feature>
<evidence type="ECO:0000256" key="1">
    <source>
        <dbReference type="SAM" id="MobiDB-lite"/>
    </source>
</evidence>
<dbReference type="KEGG" id="csl:COCSUDRAFT_40229"/>
<dbReference type="PANTHER" id="PTHR15672">
    <property type="entry name" value="CAMP-REGULATED PHOSPHOPROTEIN 21 RELATED R3H DOMAIN CONTAINING PROTEIN"/>
    <property type="match status" value="1"/>
</dbReference>
<dbReference type="AlphaFoldDB" id="I0Z5Y9"/>
<dbReference type="Proteomes" id="UP000007264">
    <property type="component" value="Unassembled WGS sequence"/>
</dbReference>
<protein>
    <submittedName>
        <fullName evidence="2">Uncharacterized protein</fullName>
    </submittedName>
</protein>
<feature type="compositionally biased region" description="Basic and acidic residues" evidence="1">
    <location>
        <begin position="208"/>
        <end position="218"/>
    </location>
</feature>
<evidence type="ECO:0000313" key="3">
    <source>
        <dbReference type="Proteomes" id="UP000007264"/>
    </source>
</evidence>
<dbReference type="GeneID" id="17044062"/>
<dbReference type="PANTHER" id="PTHR15672:SF8">
    <property type="entry name" value="PROTEIN ENCORE"/>
    <property type="match status" value="1"/>
</dbReference>
<feature type="region of interest" description="Disordered" evidence="1">
    <location>
        <begin position="107"/>
        <end position="377"/>
    </location>
</feature>
<gene>
    <name evidence="2" type="ORF">COCSUDRAFT_40229</name>
</gene>
<accession>I0Z5Y9</accession>
<reference evidence="2 3" key="1">
    <citation type="journal article" date="2012" name="Genome Biol.">
        <title>The genome of the polar eukaryotic microalga coccomyxa subellipsoidea reveals traits of cold adaptation.</title>
        <authorList>
            <person name="Blanc G."/>
            <person name="Agarkova I."/>
            <person name="Grimwood J."/>
            <person name="Kuo A."/>
            <person name="Brueggeman A."/>
            <person name="Dunigan D."/>
            <person name="Gurnon J."/>
            <person name="Ladunga I."/>
            <person name="Lindquist E."/>
            <person name="Lucas S."/>
            <person name="Pangilinan J."/>
            <person name="Proschold T."/>
            <person name="Salamov A."/>
            <person name="Schmutz J."/>
            <person name="Weeks D."/>
            <person name="Yamada T."/>
            <person name="Claverie J.M."/>
            <person name="Grigoriev I."/>
            <person name="Van Etten J."/>
            <person name="Lomsadze A."/>
            <person name="Borodovsky M."/>
        </authorList>
    </citation>
    <scope>NUCLEOTIDE SEQUENCE [LARGE SCALE GENOMIC DNA]</scope>
    <source>
        <strain evidence="2 3">C-169</strain>
    </source>
</reference>